<gene>
    <name evidence="3" type="ORF">J5N97_017251</name>
</gene>
<protein>
    <recommendedName>
        <fullName evidence="2">DUF7910 domain-containing protein</fullName>
    </recommendedName>
</protein>
<dbReference type="GO" id="GO:0015629">
    <property type="term" value="C:actin cytoskeleton"/>
    <property type="evidence" value="ECO:0007669"/>
    <property type="project" value="TreeGrafter"/>
</dbReference>
<dbReference type="InterPro" id="IPR010431">
    <property type="entry name" value="Fascin"/>
</dbReference>
<dbReference type="OrthoDB" id="62120at2759"/>
<proteinExistence type="predicted"/>
<dbReference type="PANTHER" id="PTHR10551">
    <property type="entry name" value="FASCIN"/>
    <property type="match status" value="1"/>
</dbReference>
<dbReference type="Gene3D" id="3.20.20.80">
    <property type="entry name" value="Glycosidases"/>
    <property type="match status" value="1"/>
</dbReference>
<dbReference type="AlphaFoldDB" id="A0A9D5HFY8"/>
<dbReference type="GO" id="GO:0016477">
    <property type="term" value="P:cell migration"/>
    <property type="evidence" value="ECO:0007669"/>
    <property type="project" value="TreeGrafter"/>
</dbReference>
<organism evidence="3 4">
    <name type="scientific">Dioscorea zingiberensis</name>
    <dbReference type="NCBI Taxonomy" id="325984"/>
    <lineage>
        <taxon>Eukaryota</taxon>
        <taxon>Viridiplantae</taxon>
        <taxon>Streptophyta</taxon>
        <taxon>Embryophyta</taxon>
        <taxon>Tracheophyta</taxon>
        <taxon>Spermatophyta</taxon>
        <taxon>Magnoliopsida</taxon>
        <taxon>Liliopsida</taxon>
        <taxon>Dioscoreales</taxon>
        <taxon>Dioscoreaceae</taxon>
        <taxon>Dioscorea</taxon>
    </lineage>
</organism>
<dbReference type="EMBL" id="JAGGNH010000004">
    <property type="protein sequence ID" value="KAJ0975286.1"/>
    <property type="molecule type" value="Genomic_DNA"/>
</dbReference>
<comment type="caution">
    <text evidence="3">The sequence shown here is derived from an EMBL/GenBank/DDBJ whole genome shotgun (WGS) entry which is preliminary data.</text>
</comment>
<evidence type="ECO:0000259" key="2">
    <source>
        <dbReference type="Pfam" id="PF25490"/>
    </source>
</evidence>
<feature type="region of interest" description="Disordered" evidence="1">
    <location>
        <begin position="64"/>
        <end position="110"/>
    </location>
</feature>
<dbReference type="GO" id="GO:0005737">
    <property type="term" value="C:cytoplasm"/>
    <property type="evidence" value="ECO:0007669"/>
    <property type="project" value="TreeGrafter"/>
</dbReference>
<feature type="compositionally biased region" description="Low complexity" evidence="1">
    <location>
        <begin position="70"/>
        <end position="81"/>
    </location>
</feature>
<feature type="compositionally biased region" description="Polar residues" evidence="1">
    <location>
        <begin position="82"/>
        <end position="91"/>
    </location>
</feature>
<dbReference type="InterPro" id="IPR017853">
    <property type="entry name" value="GH"/>
</dbReference>
<name>A0A9D5HFY8_9LILI</name>
<dbReference type="GO" id="GO:0051015">
    <property type="term" value="F:actin filament binding"/>
    <property type="evidence" value="ECO:0007669"/>
    <property type="project" value="InterPro"/>
</dbReference>
<dbReference type="GO" id="GO:0051017">
    <property type="term" value="P:actin filament bundle assembly"/>
    <property type="evidence" value="ECO:0007669"/>
    <property type="project" value="TreeGrafter"/>
</dbReference>
<dbReference type="GO" id="GO:0007163">
    <property type="term" value="P:establishment or maintenance of cell polarity"/>
    <property type="evidence" value="ECO:0007669"/>
    <property type="project" value="TreeGrafter"/>
</dbReference>
<dbReference type="PANTHER" id="PTHR10551:SF9">
    <property type="entry name" value="FASCIN-2"/>
    <property type="match status" value="1"/>
</dbReference>
<evidence type="ECO:0000313" key="3">
    <source>
        <dbReference type="EMBL" id="KAJ0975286.1"/>
    </source>
</evidence>
<dbReference type="Proteomes" id="UP001085076">
    <property type="component" value="Miscellaneous, Linkage group lg04"/>
</dbReference>
<dbReference type="InterPro" id="IPR057232">
    <property type="entry name" value="DUF7910"/>
</dbReference>
<reference evidence="3" key="1">
    <citation type="submission" date="2021-03" db="EMBL/GenBank/DDBJ databases">
        <authorList>
            <person name="Li Z."/>
            <person name="Yang C."/>
        </authorList>
    </citation>
    <scope>NUCLEOTIDE SEQUENCE</scope>
    <source>
        <strain evidence="3">Dzin_1.0</strain>
        <tissue evidence="3">Leaf</tissue>
    </source>
</reference>
<feature type="domain" description="DUF7910" evidence="2">
    <location>
        <begin position="191"/>
        <end position="236"/>
    </location>
</feature>
<evidence type="ECO:0000313" key="4">
    <source>
        <dbReference type="Proteomes" id="UP001085076"/>
    </source>
</evidence>
<dbReference type="Pfam" id="PF25490">
    <property type="entry name" value="DUF7910"/>
    <property type="match status" value="1"/>
</dbReference>
<accession>A0A9D5HFY8</accession>
<dbReference type="SUPFAM" id="SSF51445">
    <property type="entry name" value="(Trans)glycosidases"/>
    <property type="match status" value="1"/>
</dbReference>
<sequence>MDLVGDCAARSVGLGPEPDDSGLLLLLSGGLSREQRLSRRAQARFERATKAAASFPLPSALIGAGQAARSPPSSGNGVVGSLQSPAPSSLSVEHLEATPTEPPPCLNPASPMTVRKDFKGFNKKFPALPPHILRSSVDRHRRFEFGIALKKGALRAGSQVNGFSKVKGVNLGGWLVVEGWVKPSLFDGILNGDMLDGTKVQPMSVTLGKYVSAVNGGGMNVTMDRDIPSLWETFKVPQDV</sequence>
<reference evidence="3" key="2">
    <citation type="journal article" date="2022" name="Hortic Res">
        <title>The genome of Dioscorea zingiberensis sheds light on the biosynthesis, origin and evolution of the medicinally important diosgenin saponins.</title>
        <authorList>
            <person name="Li Y."/>
            <person name="Tan C."/>
            <person name="Li Z."/>
            <person name="Guo J."/>
            <person name="Li S."/>
            <person name="Chen X."/>
            <person name="Wang C."/>
            <person name="Dai X."/>
            <person name="Yang H."/>
            <person name="Song W."/>
            <person name="Hou L."/>
            <person name="Xu J."/>
            <person name="Tong Z."/>
            <person name="Xu A."/>
            <person name="Yuan X."/>
            <person name="Wang W."/>
            <person name="Yang Q."/>
            <person name="Chen L."/>
            <person name="Sun Z."/>
            <person name="Wang K."/>
            <person name="Pan B."/>
            <person name="Chen J."/>
            <person name="Bao Y."/>
            <person name="Liu F."/>
            <person name="Qi X."/>
            <person name="Gang D.R."/>
            <person name="Wen J."/>
            <person name="Li J."/>
        </authorList>
    </citation>
    <scope>NUCLEOTIDE SEQUENCE</scope>
    <source>
        <strain evidence="3">Dzin_1.0</strain>
    </source>
</reference>
<keyword evidence="4" id="KW-1185">Reference proteome</keyword>
<evidence type="ECO:0000256" key="1">
    <source>
        <dbReference type="SAM" id="MobiDB-lite"/>
    </source>
</evidence>